<evidence type="ECO:0000313" key="8">
    <source>
        <dbReference type="Proteomes" id="UP000639973"/>
    </source>
</evidence>
<sequence length="418" mass="44951">MLNLVFMAALGGLLMGVLFWRWRLGVYALMALLPFENIFVFGAFRGGLKVLIGTTVLAMLLDVYLRPSSRQQFQAVLTNKTFLLTVAFTAWAVFSTVWAVFPDAALSKSTSFVGVTTLVVLLGMLVPTQLKTAWTLLIIAGIISVIQGVAQGSFSDLNGRFIGAGEDPNEYAGLLLTLGAVVVYGRSKLKVWMFVPAVILLFGSLLTQSRAGLVALLATPLVALIILVLRRAVGLKTLSATFIVYIFAGILVISATALWPNLQSTLFSRASSLNNYADPDTWAGRLGIWAGGFRMWSEHKWLGVGAGNFGFLSPDYSLEAAALARAKGVAVAHNTYLSNLAELGVVGLGIFVCLMWTLISRTSRLAANIPFARAILVGSVVILVMAITLSLEYSKILYVLVGSQIALMISAEQCEIDV</sequence>
<feature type="transmembrane region" description="Helical" evidence="5">
    <location>
        <begin position="340"/>
        <end position="359"/>
    </location>
</feature>
<evidence type="ECO:0000313" key="7">
    <source>
        <dbReference type="EMBL" id="GGL90093.1"/>
    </source>
</evidence>
<feature type="transmembrane region" description="Helical" evidence="5">
    <location>
        <begin position="133"/>
        <end position="150"/>
    </location>
</feature>
<comment type="caution">
    <text evidence="7">The sequence shown here is derived from an EMBL/GenBank/DDBJ whole genome shotgun (WGS) entry which is preliminary data.</text>
</comment>
<evidence type="ECO:0000256" key="5">
    <source>
        <dbReference type="SAM" id="Phobius"/>
    </source>
</evidence>
<feature type="transmembrane region" description="Helical" evidence="5">
    <location>
        <begin position="191"/>
        <end position="207"/>
    </location>
</feature>
<evidence type="ECO:0000256" key="3">
    <source>
        <dbReference type="ARBA" id="ARBA00022989"/>
    </source>
</evidence>
<feature type="transmembrane region" description="Helical" evidence="5">
    <location>
        <begin position="242"/>
        <end position="262"/>
    </location>
</feature>
<accession>A0ABQ2GEM8</accession>
<dbReference type="InterPro" id="IPR007016">
    <property type="entry name" value="O-antigen_ligase-rel_domated"/>
</dbReference>
<feature type="domain" description="O-antigen ligase-related" evidence="6">
    <location>
        <begin position="197"/>
        <end position="352"/>
    </location>
</feature>
<name>A0ABQ2GEM8_9DEIO</name>
<dbReference type="Proteomes" id="UP000639973">
    <property type="component" value="Unassembled WGS sequence"/>
</dbReference>
<keyword evidence="2 5" id="KW-0812">Transmembrane</keyword>
<keyword evidence="8" id="KW-1185">Reference proteome</keyword>
<dbReference type="InterPro" id="IPR051533">
    <property type="entry name" value="WaaL-like"/>
</dbReference>
<dbReference type="PANTHER" id="PTHR37422:SF23">
    <property type="entry name" value="TEICHURONIC ACID BIOSYNTHESIS PROTEIN TUAE"/>
    <property type="match status" value="1"/>
</dbReference>
<evidence type="ECO:0000256" key="4">
    <source>
        <dbReference type="ARBA" id="ARBA00023136"/>
    </source>
</evidence>
<protein>
    <recommendedName>
        <fullName evidence="6">O-antigen ligase-related domain-containing protein</fullName>
    </recommendedName>
</protein>
<feature type="transmembrane region" description="Helical" evidence="5">
    <location>
        <begin position="213"/>
        <end position="230"/>
    </location>
</feature>
<evidence type="ECO:0000256" key="1">
    <source>
        <dbReference type="ARBA" id="ARBA00004141"/>
    </source>
</evidence>
<gene>
    <name evidence="7" type="ORF">GCM10010840_30170</name>
</gene>
<comment type="subcellular location">
    <subcellularLocation>
        <location evidence="1">Membrane</location>
        <topology evidence="1">Multi-pass membrane protein</topology>
    </subcellularLocation>
</comment>
<feature type="transmembrane region" description="Helical" evidence="5">
    <location>
        <begin position="38"/>
        <end position="61"/>
    </location>
</feature>
<evidence type="ECO:0000259" key="6">
    <source>
        <dbReference type="Pfam" id="PF04932"/>
    </source>
</evidence>
<reference evidence="8" key="1">
    <citation type="journal article" date="2019" name="Int. J. Syst. Evol. Microbiol.">
        <title>The Global Catalogue of Microorganisms (GCM) 10K type strain sequencing project: providing services to taxonomists for standard genome sequencing and annotation.</title>
        <authorList>
            <consortium name="The Broad Institute Genomics Platform"/>
            <consortium name="The Broad Institute Genome Sequencing Center for Infectious Disease"/>
            <person name="Wu L."/>
            <person name="Ma J."/>
        </authorList>
    </citation>
    <scope>NUCLEOTIDE SEQUENCE [LARGE SCALE GENOMIC DNA]</scope>
    <source>
        <strain evidence="8">JCM 15442</strain>
    </source>
</reference>
<dbReference type="Pfam" id="PF04932">
    <property type="entry name" value="Wzy_C"/>
    <property type="match status" value="1"/>
</dbReference>
<feature type="transmembrane region" description="Helical" evidence="5">
    <location>
        <begin position="107"/>
        <end position="126"/>
    </location>
</feature>
<proteinExistence type="predicted"/>
<dbReference type="EMBL" id="BMOL01000017">
    <property type="protein sequence ID" value="GGL90093.1"/>
    <property type="molecule type" value="Genomic_DNA"/>
</dbReference>
<dbReference type="PANTHER" id="PTHR37422">
    <property type="entry name" value="TEICHURONIC ACID BIOSYNTHESIS PROTEIN TUAE"/>
    <property type="match status" value="1"/>
</dbReference>
<organism evidence="7 8">
    <name type="scientific">Deinococcus aerolatus</name>
    <dbReference type="NCBI Taxonomy" id="522487"/>
    <lineage>
        <taxon>Bacteria</taxon>
        <taxon>Thermotogati</taxon>
        <taxon>Deinococcota</taxon>
        <taxon>Deinococci</taxon>
        <taxon>Deinococcales</taxon>
        <taxon>Deinococcaceae</taxon>
        <taxon>Deinococcus</taxon>
    </lineage>
</organism>
<keyword evidence="4 5" id="KW-0472">Membrane</keyword>
<keyword evidence="3 5" id="KW-1133">Transmembrane helix</keyword>
<feature type="transmembrane region" description="Helical" evidence="5">
    <location>
        <begin position="371"/>
        <end position="391"/>
    </location>
</feature>
<evidence type="ECO:0000256" key="2">
    <source>
        <dbReference type="ARBA" id="ARBA00022692"/>
    </source>
</evidence>
<feature type="transmembrane region" description="Helical" evidence="5">
    <location>
        <begin position="82"/>
        <end position="101"/>
    </location>
</feature>